<dbReference type="OrthoDB" id="769777at2"/>
<gene>
    <name evidence="1" type="ORF">DU508_20470</name>
</gene>
<keyword evidence="2" id="KW-1185">Reference proteome</keyword>
<dbReference type="AlphaFoldDB" id="A0A369PV68"/>
<organism evidence="1 2">
    <name type="scientific">Pedobacter chinensis</name>
    <dbReference type="NCBI Taxonomy" id="2282421"/>
    <lineage>
        <taxon>Bacteria</taxon>
        <taxon>Pseudomonadati</taxon>
        <taxon>Bacteroidota</taxon>
        <taxon>Sphingobacteriia</taxon>
        <taxon>Sphingobacteriales</taxon>
        <taxon>Sphingobacteriaceae</taxon>
        <taxon>Pedobacter</taxon>
    </lineage>
</organism>
<proteinExistence type="predicted"/>
<reference evidence="1 2" key="1">
    <citation type="submission" date="2018-07" db="EMBL/GenBank/DDBJ databases">
        <title>Pedobacter sp. nov., isolated from soil.</title>
        <authorList>
            <person name="Zhou L.Y."/>
            <person name="Du Z.J."/>
        </authorList>
    </citation>
    <scope>NUCLEOTIDE SEQUENCE [LARGE SCALE GENOMIC DNA]</scope>
    <source>
        <strain evidence="1 2">JDX94</strain>
    </source>
</reference>
<evidence type="ECO:0000313" key="1">
    <source>
        <dbReference type="EMBL" id="RDC54599.1"/>
    </source>
</evidence>
<dbReference type="EMBL" id="QPKV01000012">
    <property type="protein sequence ID" value="RDC54599.1"/>
    <property type="molecule type" value="Genomic_DNA"/>
</dbReference>
<dbReference type="Proteomes" id="UP000253961">
    <property type="component" value="Unassembled WGS sequence"/>
</dbReference>
<comment type="caution">
    <text evidence="1">The sequence shown here is derived from an EMBL/GenBank/DDBJ whole genome shotgun (WGS) entry which is preliminary data.</text>
</comment>
<evidence type="ECO:0000313" key="2">
    <source>
        <dbReference type="Proteomes" id="UP000253961"/>
    </source>
</evidence>
<accession>A0A369PV68</accession>
<sequence>MYTAIKNVSKGLMAAALGLVLVFGGSAFKADSKRVQYTFQYTGSDKSRTEVEKESNWTYSPNAAGCDEIQQEACLIRVDASFVNTSGTPTLDPSLNLIASPHTSTRAYVVSSDDGDMDIENKTAQ</sequence>
<name>A0A369PV68_9SPHI</name>
<dbReference type="RefSeq" id="WP_056095103.1">
    <property type="nucleotide sequence ID" value="NZ_QPKV01000012.1"/>
</dbReference>
<protein>
    <submittedName>
        <fullName evidence="1">Uncharacterized protein</fullName>
    </submittedName>
</protein>